<reference evidence="2" key="2">
    <citation type="journal article" date="2023" name="IMA Fungus">
        <title>Comparative genomic study of the Penicillium genus elucidates a diverse pangenome and 15 lateral gene transfer events.</title>
        <authorList>
            <person name="Petersen C."/>
            <person name="Sorensen T."/>
            <person name="Nielsen M.R."/>
            <person name="Sondergaard T.E."/>
            <person name="Sorensen J.L."/>
            <person name="Fitzpatrick D.A."/>
            <person name="Frisvad J.C."/>
            <person name="Nielsen K.L."/>
        </authorList>
    </citation>
    <scope>NUCLEOTIDE SEQUENCE</scope>
    <source>
        <strain evidence="2">IBT 21472</strain>
    </source>
</reference>
<feature type="compositionally biased region" description="Acidic residues" evidence="1">
    <location>
        <begin position="172"/>
        <end position="217"/>
    </location>
</feature>
<dbReference type="EMBL" id="JAPZBO010000003">
    <property type="protein sequence ID" value="KAJ5321255.1"/>
    <property type="molecule type" value="Genomic_DNA"/>
</dbReference>
<sequence length="241" mass="27019">MASQWPKPEGFDGDIDPFDLVDRFKEHFLSICRYTADNPTAIAPASYVMETMFQANKVVAVLAKNLSDVSNARFPEPRPEPEPEQPPSNQLSLQDRLAALSNMFEVKQEEPTEEPSAGVEEADEVAQELSTMDIFGPDLNPEDSEEDGDWGSESSEDDSDDDFYEYGSFRDDSEEEEEGEEGEEEEDSEAQEDATILVDDEDMGDECEDEVAEEENPPAEGKDYQHHDSIPEIDQLCSTEL</sequence>
<evidence type="ECO:0000313" key="2">
    <source>
        <dbReference type="EMBL" id="KAJ5321255.1"/>
    </source>
</evidence>
<keyword evidence="3" id="KW-1185">Reference proteome</keyword>
<feature type="compositionally biased region" description="Basic and acidic residues" evidence="1">
    <location>
        <begin position="220"/>
        <end position="230"/>
    </location>
</feature>
<comment type="caution">
    <text evidence="2">The sequence shown here is derived from an EMBL/GenBank/DDBJ whole genome shotgun (WGS) entry which is preliminary data.</text>
</comment>
<reference evidence="2" key="1">
    <citation type="submission" date="2022-12" db="EMBL/GenBank/DDBJ databases">
        <authorList>
            <person name="Petersen C."/>
        </authorList>
    </citation>
    <scope>NUCLEOTIDE SEQUENCE</scope>
    <source>
        <strain evidence="2">IBT 21472</strain>
    </source>
</reference>
<organism evidence="2 3">
    <name type="scientific">Penicillium atrosanguineum</name>
    <dbReference type="NCBI Taxonomy" id="1132637"/>
    <lineage>
        <taxon>Eukaryota</taxon>
        <taxon>Fungi</taxon>
        <taxon>Dikarya</taxon>
        <taxon>Ascomycota</taxon>
        <taxon>Pezizomycotina</taxon>
        <taxon>Eurotiomycetes</taxon>
        <taxon>Eurotiomycetidae</taxon>
        <taxon>Eurotiales</taxon>
        <taxon>Aspergillaceae</taxon>
        <taxon>Penicillium</taxon>
    </lineage>
</organism>
<dbReference type="AlphaFoldDB" id="A0A9W9Q0D2"/>
<feature type="region of interest" description="Disordered" evidence="1">
    <location>
        <begin position="106"/>
        <end position="241"/>
    </location>
</feature>
<feature type="region of interest" description="Disordered" evidence="1">
    <location>
        <begin position="71"/>
        <end position="91"/>
    </location>
</feature>
<gene>
    <name evidence="2" type="ORF">N7476_004257</name>
</gene>
<evidence type="ECO:0000256" key="1">
    <source>
        <dbReference type="SAM" id="MobiDB-lite"/>
    </source>
</evidence>
<proteinExistence type="predicted"/>
<dbReference type="Proteomes" id="UP001147746">
    <property type="component" value="Unassembled WGS sequence"/>
</dbReference>
<protein>
    <submittedName>
        <fullName evidence="2">Uncharacterized protein</fullName>
    </submittedName>
</protein>
<evidence type="ECO:0000313" key="3">
    <source>
        <dbReference type="Proteomes" id="UP001147746"/>
    </source>
</evidence>
<name>A0A9W9Q0D2_9EURO</name>
<accession>A0A9W9Q0D2</accession>
<feature type="compositionally biased region" description="Acidic residues" evidence="1">
    <location>
        <begin position="140"/>
        <end position="164"/>
    </location>
</feature>